<evidence type="ECO:0000256" key="1">
    <source>
        <dbReference type="SAM" id="Phobius"/>
    </source>
</evidence>
<evidence type="ECO:0000313" key="2">
    <source>
        <dbReference type="EMBL" id="KAJ3690277.1"/>
    </source>
</evidence>
<keyword evidence="1" id="KW-0812">Transmembrane</keyword>
<keyword evidence="3" id="KW-1185">Reference proteome</keyword>
<sequence length="128" mass="13492">MGCNRCDSQAPNIGPPLPSTFEPHLLINIATSICTQMARVLLLVLVLLCGSARMIMARPMGIADPPSVYAGSGLALASQPSVQPEAAKSRPDRSIAGADIILGGFATAVLAVIFCYIRVTRRNRDSNV</sequence>
<dbReference type="PANTHER" id="PTHR34558:SF9">
    <property type="entry name" value="F3L24.15 PROTEIN"/>
    <property type="match status" value="1"/>
</dbReference>
<keyword evidence="1" id="KW-0472">Membrane</keyword>
<name>A0AAD5ZB59_9POAL</name>
<dbReference type="EMBL" id="JAMRDG010000002">
    <property type="protein sequence ID" value="KAJ3690277.1"/>
    <property type="molecule type" value="Genomic_DNA"/>
</dbReference>
<accession>A0AAD5ZB59</accession>
<reference evidence="2 3" key="1">
    <citation type="journal article" date="2022" name="Cell">
        <title>Repeat-based holocentromeres influence genome architecture and karyotype evolution.</title>
        <authorList>
            <person name="Hofstatter P.G."/>
            <person name="Thangavel G."/>
            <person name="Lux T."/>
            <person name="Neumann P."/>
            <person name="Vondrak T."/>
            <person name="Novak P."/>
            <person name="Zhang M."/>
            <person name="Costa L."/>
            <person name="Castellani M."/>
            <person name="Scott A."/>
            <person name="Toegelov H."/>
            <person name="Fuchs J."/>
            <person name="Mata-Sucre Y."/>
            <person name="Dias Y."/>
            <person name="Vanzela A.L.L."/>
            <person name="Huettel B."/>
            <person name="Almeida C.C.S."/>
            <person name="Simkova H."/>
            <person name="Souza G."/>
            <person name="Pedrosa-Harand A."/>
            <person name="Macas J."/>
            <person name="Mayer K.F.X."/>
            <person name="Houben A."/>
            <person name="Marques A."/>
        </authorList>
    </citation>
    <scope>NUCLEOTIDE SEQUENCE [LARGE SCALE GENOMIC DNA]</scope>
    <source>
        <strain evidence="2">RhyTen1mFocal</strain>
    </source>
</reference>
<keyword evidence="1" id="KW-1133">Transmembrane helix</keyword>
<protein>
    <submittedName>
        <fullName evidence="2">Uncharacterized protein</fullName>
    </submittedName>
</protein>
<dbReference type="AlphaFoldDB" id="A0AAD5ZB59"/>
<dbReference type="Proteomes" id="UP001210211">
    <property type="component" value="Unassembled WGS sequence"/>
</dbReference>
<evidence type="ECO:0000313" key="3">
    <source>
        <dbReference type="Proteomes" id="UP001210211"/>
    </source>
</evidence>
<feature type="transmembrane region" description="Helical" evidence="1">
    <location>
        <begin position="100"/>
        <end position="119"/>
    </location>
</feature>
<proteinExistence type="predicted"/>
<comment type="caution">
    <text evidence="2">The sequence shown here is derived from an EMBL/GenBank/DDBJ whole genome shotgun (WGS) entry which is preliminary data.</text>
</comment>
<dbReference type="PANTHER" id="PTHR34558">
    <property type="entry name" value="EXPRESSED PROTEIN"/>
    <property type="match status" value="1"/>
</dbReference>
<organism evidence="2 3">
    <name type="scientific">Rhynchospora tenuis</name>
    <dbReference type="NCBI Taxonomy" id="198213"/>
    <lineage>
        <taxon>Eukaryota</taxon>
        <taxon>Viridiplantae</taxon>
        <taxon>Streptophyta</taxon>
        <taxon>Embryophyta</taxon>
        <taxon>Tracheophyta</taxon>
        <taxon>Spermatophyta</taxon>
        <taxon>Magnoliopsida</taxon>
        <taxon>Liliopsida</taxon>
        <taxon>Poales</taxon>
        <taxon>Cyperaceae</taxon>
        <taxon>Cyperoideae</taxon>
        <taxon>Rhynchosporeae</taxon>
        <taxon>Rhynchospora</taxon>
    </lineage>
</organism>
<gene>
    <name evidence="2" type="ORF">LUZ61_019441</name>
</gene>